<evidence type="ECO:0000256" key="3">
    <source>
        <dbReference type="PROSITE-ProRule" id="PRU00284"/>
    </source>
</evidence>
<dbReference type="GO" id="GO:0016020">
    <property type="term" value="C:membrane"/>
    <property type="evidence" value="ECO:0007669"/>
    <property type="project" value="InterPro"/>
</dbReference>
<dbReference type="OrthoDB" id="9814866at2"/>
<keyword evidence="1 3" id="KW-0807">Transducer</keyword>
<reference evidence="5 6" key="1">
    <citation type="submission" date="2018-05" db="EMBL/GenBank/DDBJ databases">
        <title>Zavarzinia sp. HR-AS.</title>
        <authorList>
            <person name="Lee Y."/>
            <person name="Jeon C.O."/>
        </authorList>
    </citation>
    <scope>NUCLEOTIDE SEQUENCE [LARGE SCALE GENOMIC DNA]</scope>
    <source>
        <strain evidence="5 6">HR-AS</strain>
    </source>
</reference>
<gene>
    <name evidence="5" type="ORF">DKG74_00775</name>
</gene>
<proteinExistence type="inferred from homology"/>
<dbReference type="InterPro" id="IPR004089">
    <property type="entry name" value="MCPsignal_dom"/>
</dbReference>
<dbReference type="GO" id="GO:0006935">
    <property type="term" value="P:chemotaxis"/>
    <property type="evidence" value="ECO:0007669"/>
    <property type="project" value="InterPro"/>
</dbReference>
<dbReference type="PANTHER" id="PTHR32089:SF112">
    <property type="entry name" value="LYSOZYME-LIKE PROTEIN-RELATED"/>
    <property type="match status" value="1"/>
</dbReference>
<sequence length="350" mass="38585">MLLRSVGAAMADVSISSIIQKIQSMVERFVSINEKIAGQTNLLALNATIEAARAGDAGRGFGVVAGEVKQLAKQAAENSKELRTHVIHEIQAQTAVLQGQFDDKERQRLAEMAQTLVQLIVRNLYERTADVRWWAADEALCRALETLAPDALDHAASRLGLINRFYSVYVDLVLTDRRGQVVASSAGRRFPRLLGAQLGEMHWVNRALATRSGDDYVVDEIFRDPLHDSRTVAVYATAVRAGGRIDGAPLGVLGVFFDWQDQARVIVRDEPSLSEEEWRHSQVLLLDHSLRVIAASDDNGLLGHFPLDHGGRQKGFYVAANGDLVAFARTLGYQEYDGLGWYGVIVRRPG</sequence>
<evidence type="ECO:0000256" key="1">
    <source>
        <dbReference type="ARBA" id="ARBA00023224"/>
    </source>
</evidence>
<protein>
    <submittedName>
        <fullName evidence="5">Methyl-accepting chemotaxis sensory transducer</fullName>
    </submittedName>
</protein>
<dbReference type="GO" id="GO:0004888">
    <property type="term" value="F:transmembrane signaling receptor activity"/>
    <property type="evidence" value="ECO:0007669"/>
    <property type="project" value="InterPro"/>
</dbReference>
<keyword evidence="6" id="KW-1185">Reference proteome</keyword>
<evidence type="ECO:0000259" key="4">
    <source>
        <dbReference type="PROSITE" id="PS50111"/>
    </source>
</evidence>
<dbReference type="InterPro" id="IPR004090">
    <property type="entry name" value="Chemotax_Me-accpt_rcpt"/>
</dbReference>
<comment type="caution">
    <text evidence="5">The sequence shown here is derived from an EMBL/GenBank/DDBJ whole genome shotgun (WGS) entry which is preliminary data.</text>
</comment>
<evidence type="ECO:0000256" key="2">
    <source>
        <dbReference type="ARBA" id="ARBA00029447"/>
    </source>
</evidence>
<feature type="domain" description="Methyl-accepting transducer" evidence="4">
    <location>
        <begin position="26"/>
        <end position="86"/>
    </location>
</feature>
<dbReference type="PRINTS" id="PR00260">
    <property type="entry name" value="CHEMTRNSDUCR"/>
</dbReference>
<name>A0A317EG14_9PROT</name>
<dbReference type="AlphaFoldDB" id="A0A317EG14"/>
<comment type="similarity">
    <text evidence="2">Belongs to the methyl-accepting chemotaxis (MCP) protein family.</text>
</comment>
<dbReference type="Gene3D" id="3.30.450.20">
    <property type="entry name" value="PAS domain"/>
    <property type="match status" value="1"/>
</dbReference>
<dbReference type="EMBL" id="QGLE01000001">
    <property type="protein sequence ID" value="PWR25542.1"/>
    <property type="molecule type" value="Genomic_DNA"/>
</dbReference>
<dbReference type="Gene3D" id="1.10.287.950">
    <property type="entry name" value="Methyl-accepting chemotaxis protein"/>
    <property type="match status" value="1"/>
</dbReference>
<dbReference type="Pfam" id="PF00015">
    <property type="entry name" value="MCPsignal"/>
    <property type="match status" value="1"/>
</dbReference>
<dbReference type="PROSITE" id="PS50111">
    <property type="entry name" value="CHEMOTAXIS_TRANSDUC_2"/>
    <property type="match status" value="1"/>
</dbReference>
<accession>A0A317EG14</accession>
<evidence type="ECO:0000313" key="5">
    <source>
        <dbReference type="EMBL" id="PWR25542.1"/>
    </source>
</evidence>
<dbReference type="PANTHER" id="PTHR32089">
    <property type="entry name" value="METHYL-ACCEPTING CHEMOTAXIS PROTEIN MCPB"/>
    <property type="match status" value="1"/>
</dbReference>
<dbReference type="SUPFAM" id="SSF58104">
    <property type="entry name" value="Methyl-accepting chemotaxis protein (MCP) signaling domain"/>
    <property type="match status" value="1"/>
</dbReference>
<organism evidence="5 6">
    <name type="scientific">Zavarzinia aquatilis</name>
    <dbReference type="NCBI Taxonomy" id="2211142"/>
    <lineage>
        <taxon>Bacteria</taxon>
        <taxon>Pseudomonadati</taxon>
        <taxon>Pseudomonadota</taxon>
        <taxon>Alphaproteobacteria</taxon>
        <taxon>Rhodospirillales</taxon>
        <taxon>Zavarziniaceae</taxon>
        <taxon>Zavarzinia</taxon>
    </lineage>
</organism>
<evidence type="ECO:0000313" key="6">
    <source>
        <dbReference type="Proteomes" id="UP000245461"/>
    </source>
</evidence>
<dbReference type="Proteomes" id="UP000245461">
    <property type="component" value="Unassembled WGS sequence"/>
</dbReference>
<dbReference type="GO" id="GO:0007165">
    <property type="term" value="P:signal transduction"/>
    <property type="evidence" value="ECO:0007669"/>
    <property type="project" value="UniProtKB-KW"/>
</dbReference>